<dbReference type="Proteomes" id="UP000027195">
    <property type="component" value="Unassembled WGS sequence"/>
</dbReference>
<organism evidence="2 3">
    <name type="scientific">Botryobasidium botryosum (strain FD-172 SS1)</name>
    <dbReference type="NCBI Taxonomy" id="930990"/>
    <lineage>
        <taxon>Eukaryota</taxon>
        <taxon>Fungi</taxon>
        <taxon>Dikarya</taxon>
        <taxon>Basidiomycota</taxon>
        <taxon>Agaricomycotina</taxon>
        <taxon>Agaricomycetes</taxon>
        <taxon>Cantharellales</taxon>
        <taxon>Botryobasidiaceae</taxon>
        <taxon>Botryobasidium</taxon>
    </lineage>
</organism>
<protein>
    <submittedName>
        <fullName evidence="2">Uncharacterized protein</fullName>
    </submittedName>
</protein>
<accession>A0A067MNN3</accession>
<feature type="region of interest" description="Disordered" evidence="1">
    <location>
        <begin position="97"/>
        <end position="121"/>
    </location>
</feature>
<dbReference type="AlphaFoldDB" id="A0A067MNN3"/>
<keyword evidence="3" id="KW-1185">Reference proteome</keyword>
<evidence type="ECO:0000313" key="2">
    <source>
        <dbReference type="EMBL" id="KDQ13497.1"/>
    </source>
</evidence>
<evidence type="ECO:0000313" key="3">
    <source>
        <dbReference type="Proteomes" id="UP000027195"/>
    </source>
</evidence>
<gene>
    <name evidence="2" type="ORF">BOTBODRAFT_369322</name>
</gene>
<proteinExistence type="predicted"/>
<dbReference type="HOGENOM" id="CLU_1348724_0_0_1"/>
<dbReference type="InParanoid" id="A0A067MNN3"/>
<dbReference type="EMBL" id="KL198043">
    <property type="protein sequence ID" value="KDQ13497.1"/>
    <property type="molecule type" value="Genomic_DNA"/>
</dbReference>
<sequence>MMGRAKAHAGLYTPCPAPPRICRSCTAPASFGLVWLAVLGPLPLPARAKPSPVAQRRMCRALLPGQSPPTPRKGYRALLHKPEINIDSGAADLIQHQYSAPSPPRRPSVHLSLPDTSTPTRANALQTSGLSSAPGVLFRHACLPRQRIPESGRSESWQRLGTRHWVTEQRTPAGLPISPTQPLPNCSMKAPGASSGHPCWRRD</sequence>
<feature type="region of interest" description="Disordered" evidence="1">
    <location>
        <begin position="172"/>
        <end position="203"/>
    </location>
</feature>
<reference evidence="3" key="1">
    <citation type="journal article" date="2014" name="Proc. Natl. Acad. Sci. U.S.A.">
        <title>Extensive sampling of basidiomycete genomes demonstrates inadequacy of the white-rot/brown-rot paradigm for wood decay fungi.</title>
        <authorList>
            <person name="Riley R."/>
            <person name="Salamov A.A."/>
            <person name="Brown D.W."/>
            <person name="Nagy L.G."/>
            <person name="Floudas D."/>
            <person name="Held B.W."/>
            <person name="Levasseur A."/>
            <person name="Lombard V."/>
            <person name="Morin E."/>
            <person name="Otillar R."/>
            <person name="Lindquist E.A."/>
            <person name="Sun H."/>
            <person name="LaButti K.M."/>
            <person name="Schmutz J."/>
            <person name="Jabbour D."/>
            <person name="Luo H."/>
            <person name="Baker S.E."/>
            <person name="Pisabarro A.G."/>
            <person name="Walton J.D."/>
            <person name="Blanchette R.A."/>
            <person name="Henrissat B."/>
            <person name="Martin F."/>
            <person name="Cullen D."/>
            <person name="Hibbett D.S."/>
            <person name="Grigoriev I.V."/>
        </authorList>
    </citation>
    <scope>NUCLEOTIDE SEQUENCE [LARGE SCALE GENOMIC DNA]</scope>
    <source>
        <strain evidence="3">FD-172 SS1</strain>
    </source>
</reference>
<evidence type="ECO:0000256" key="1">
    <source>
        <dbReference type="SAM" id="MobiDB-lite"/>
    </source>
</evidence>
<name>A0A067MNN3_BOTB1</name>